<feature type="transmembrane region" description="Helical" evidence="8">
    <location>
        <begin position="214"/>
        <end position="230"/>
    </location>
</feature>
<feature type="transmembrane region" description="Helical" evidence="8">
    <location>
        <begin position="81"/>
        <end position="99"/>
    </location>
</feature>
<dbReference type="SUPFAM" id="SSF144091">
    <property type="entry name" value="Rhomboid-like"/>
    <property type="match status" value="1"/>
</dbReference>
<dbReference type="EMBL" id="JASZZN010000015">
    <property type="protein sequence ID" value="MDM4017661.1"/>
    <property type="molecule type" value="Genomic_DNA"/>
</dbReference>
<evidence type="ECO:0000256" key="8">
    <source>
        <dbReference type="SAM" id="Phobius"/>
    </source>
</evidence>
<evidence type="ECO:0000256" key="7">
    <source>
        <dbReference type="ARBA" id="ARBA00023136"/>
    </source>
</evidence>
<sequence>MTISISNAVDFRKIKEHRLVLTSIGIPSQTIQKNGGWHLLVRPDDRDVALRELQDYQAENVGREVVNPVALNAPGAVWGSLLYCFVIGTISTMAASWGYGYRLADVGTSVAGEVAAGQWYQCVTALTLHLDVGHLASNLLFGSFFGFLVARSYGGGLAWLWIVAAGFFGNLANAYFHAATHQSIGASTAVFGALGIMVTDAFVGWNGQERFRKWTPIVGGIMLLSFLGVGGERTDVMAHVFGFIAGTMLGVVAVKIPATLRERLLVQWVAGAAAFAIVFGCWVLAIA</sequence>
<evidence type="ECO:0000313" key="11">
    <source>
        <dbReference type="Proteomes" id="UP001239462"/>
    </source>
</evidence>
<keyword evidence="4 10" id="KW-0378">Hydrolase</keyword>
<dbReference type="Pfam" id="PF01694">
    <property type="entry name" value="Rhomboid"/>
    <property type="match status" value="1"/>
</dbReference>
<keyword evidence="7 8" id="KW-0472">Membrane</keyword>
<organism evidence="10 11">
    <name type="scientific">Roseiconus lacunae</name>
    <dbReference type="NCBI Taxonomy" id="2605694"/>
    <lineage>
        <taxon>Bacteria</taxon>
        <taxon>Pseudomonadati</taxon>
        <taxon>Planctomycetota</taxon>
        <taxon>Planctomycetia</taxon>
        <taxon>Pirellulales</taxon>
        <taxon>Pirellulaceae</taxon>
        <taxon>Roseiconus</taxon>
    </lineage>
</organism>
<evidence type="ECO:0000259" key="9">
    <source>
        <dbReference type="Pfam" id="PF01694"/>
    </source>
</evidence>
<evidence type="ECO:0000256" key="6">
    <source>
        <dbReference type="ARBA" id="ARBA00022989"/>
    </source>
</evidence>
<name>A0ABT7PME8_9BACT</name>
<keyword evidence="6 8" id="KW-1133">Transmembrane helix</keyword>
<evidence type="ECO:0000256" key="2">
    <source>
        <dbReference type="ARBA" id="ARBA00022670"/>
    </source>
</evidence>
<evidence type="ECO:0000256" key="3">
    <source>
        <dbReference type="ARBA" id="ARBA00022692"/>
    </source>
</evidence>
<dbReference type="GO" id="GO:0006508">
    <property type="term" value="P:proteolysis"/>
    <property type="evidence" value="ECO:0007669"/>
    <property type="project" value="UniProtKB-KW"/>
</dbReference>
<proteinExistence type="predicted"/>
<dbReference type="EC" id="3.4.21.105" evidence="10"/>
<reference evidence="10 11" key="1">
    <citation type="submission" date="2023-06" db="EMBL/GenBank/DDBJ databases">
        <title>Roseiconus lacunae JC819 isolated from Gulf of Mannar region, Tamil Nadu.</title>
        <authorList>
            <person name="Pk S."/>
            <person name="Ch S."/>
            <person name="Ch V.R."/>
        </authorList>
    </citation>
    <scope>NUCLEOTIDE SEQUENCE [LARGE SCALE GENOMIC DNA]</scope>
    <source>
        <strain evidence="10 11">JC819</strain>
    </source>
</reference>
<gene>
    <name evidence="10" type="ORF">QTN89_19590</name>
</gene>
<dbReference type="Gene3D" id="1.20.1540.10">
    <property type="entry name" value="Rhomboid-like"/>
    <property type="match status" value="1"/>
</dbReference>
<keyword evidence="2 10" id="KW-0645">Protease</keyword>
<dbReference type="InterPro" id="IPR022764">
    <property type="entry name" value="Peptidase_S54_rhomboid_dom"/>
</dbReference>
<dbReference type="InterPro" id="IPR002610">
    <property type="entry name" value="Peptidase_S54_rhomboid-like"/>
</dbReference>
<dbReference type="InterPro" id="IPR035952">
    <property type="entry name" value="Rhomboid-like_sf"/>
</dbReference>
<evidence type="ECO:0000256" key="1">
    <source>
        <dbReference type="ARBA" id="ARBA00004141"/>
    </source>
</evidence>
<feature type="transmembrane region" description="Helical" evidence="8">
    <location>
        <begin position="266"/>
        <end position="286"/>
    </location>
</feature>
<dbReference type="PANTHER" id="PTHR22936:SF69">
    <property type="entry name" value="RHOMBOID-LIKE PROTEIN"/>
    <property type="match status" value="1"/>
</dbReference>
<dbReference type="GO" id="GO:0008233">
    <property type="term" value="F:peptidase activity"/>
    <property type="evidence" value="ECO:0007669"/>
    <property type="project" value="UniProtKB-KW"/>
</dbReference>
<dbReference type="PANTHER" id="PTHR22936">
    <property type="entry name" value="RHOMBOID-RELATED"/>
    <property type="match status" value="1"/>
</dbReference>
<keyword evidence="3 8" id="KW-0812">Transmembrane</keyword>
<feature type="transmembrane region" description="Helical" evidence="8">
    <location>
        <begin position="157"/>
        <end position="178"/>
    </location>
</feature>
<keyword evidence="5" id="KW-0720">Serine protease</keyword>
<comment type="subcellular location">
    <subcellularLocation>
        <location evidence="1">Membrane</location>
        <topology evidence="1">Multi-pass membrane protein</topology>
    </subcellularLocation>
</comment>
<accession>A0ABT7PME8</accession>
<keyword evidence="11" id="KW-1185">Reference proteome</keyword>
<evidence type="ECO:0000256" key="4">
    <source>
        <dbReference type="ARBA" id="ARBA00022801"/>
    </source>
</evidence>
<feature type="domain" description="Peptidase S54 rhomboid" evidence="9">
    <location>
        <begin position="117"/>
        <end position="254"/>
    </location>
</feature>
<evidence type="ECO:0000256" key="5">
    <source>
        <dbReference type="ARBA" id="ARBA00022825"/>
    </source>
</evidence>
<dbReference type="RefSeq" id="WP_160149797.1">
    <property type="nucleotide sequence ID" value="NZ_CP141221.1"/>
</dbReference>
<feature type="transmembrane region" description="Helical" evidence="8">
    <location>
        <begin position="184"/>
        <end position="202"/>
    </location>
</feature>
<protein>
    <submittedName>
        <fullName evidence="10">Rhomboid family intramembrane serine protease</fullName>
        <ecNumber evidence="10">3.4.21.105</ecNumber>
    </submittedName>
</protein>
<comment type="caution">
    <text evidence="10">The sequence shown here is derived from an EMBL/GenBank/DDBJ whole genome shotgun (WGS) entry which is preliminary data.</text>
</comment>
<feature type="transmembrane region" description="Helical" evidence="8">
    <location>
        <begin position="236"/>
        <end position="254"/>
    </location>
</feature>
<evidence type="ECO:0000313" key="10">
    <source>
        <dbReference type="EMBL" id="MDM4017661.1"/>
    </source>
</evidence>
<dbReference type="Proteomes" id="UP001239462">
    <property type="component" value="Unassembled WGS sequence"/>
</dbReference>